<name>A0A1M6S2X5_9FIRM</name>
<keyword evidence="1" id="KW-0812">Transmembrane</keyword>
<keyword evidence="1" id="KW-0472">Membrane</keyword>
<evidence type="ECO:0000313" key="3">
    <source>
        <dbReference type="Proteomes" id="UP000183975"/>
    </source>
</evidence>
<dbReference type="OrthoDB" id="2004991at2"/>
<protein>
    <recommendedName>
        <fullName evidence="4">Tetratricopeptide repeat-containing protein</fullName>
    </recommendedName>
</protein>
<dbReference type="Gene3D" id="1.25.40.10">
    <property type="entry name" value="Tetratricopeptide repeat domain"/>
    <property type="match status" value="1"/>
</dbReference>
<dbReference type="EMBL" id="FRAH01000025">
    <property type="protein sequence ID" value="SHK39021.1"/>
    <property type="molecule type" value="Genomic_DNA"/>
</dbReference>
<gene>
    <name evidence="2" type="ORF">SAMN02745138_01646</name>
</gene>
<dbReference type="RefSeq" id="WP_072850801.1">
    <property type="nucleotide sequence ID" value="NZ_FRAH01000025.1"/>
</dbReference>
<proteinExistence type="predicted"/>
<dbReference type="Proteomes" id="UP000183975">
    <property type="component" value="Unassembled WGS sequence"/>
</dbReference>
<accession>A0A1M6S2X5</accession>
<keyword evidence="3" id="KW-1185">Reference proteome</keyword>
<dbReference type="InterPro" id="IPR011990">
    <property type="entry name" value="TPR-like_helical_dom_sf"/>
</dbReference>
<evidence type="ECO:0000313" key="2">
    <source>
        <dbReference type="EMBL" id="SHK39021.1"/>
    </source>
</evidence>
<feature type="transmembrane region" description="Helical" evidence="1">
    <location>
        <begin position="31"/>
        <end position="49"/>
    </location>
</feature>
<evidence type="ECO:0000256" key="1">
    <source>
        <dbReference type="SAM" id="Phobius"/>
    </source>
</evidence>
<evidence type="ECO:0008006" key="4">
    <source>
        <dbReference type="Google" id="ProtNLM"/>
    </source>
</evidence>
<reference evidence="2 3" key="1">
    <citation type="submission" date="2016-11" db="EMBL/GenBank/DDBJ databases">
        <authorList>
            <person name="Jaros S."/>
            <person name="Januszkiewicz K."/>
            <person name="Wedrychowicz H."/>
        </authorList>
    </citation>
    <scope>NUCLEOTIDE SEQUENCE [LARGE SCALE GENOMIC DNA]</scope>
    <source>
        <strain evidence="2 3">DSM 14214</strain>
    </source>
</reference>
<dbReference type="SUPFAM" id="SSF48452">
    <property type="entry name" value="TPR-like"/>
    <property type="match status" value="1"/>
</dbReference>
<organism evidence="2 3">
    <name type="scientific">Anaerotignum lactatifermentans DSM 14214</name>
    <dbReference type="NCBI Taxonomy" id="1121323"/>
    <lineage>
        <taxon>Bacteria</taxon>
        <taxon>Bacillati</taxon>
        <taxon>Bacillota</taxon>
        <taxon>Clostridia</taxon>
        <taxon>Lachnospirales</taxon>
        <taxon>Anaerotignaceae</taxon>
        <taxon>Anaerotignum</taxon>
    </lineage>
</organism>
<keyword evidence="1" id="KW-1133">Transmembrane helix</keyword>
<sequence>MKARKIYWALLLVFLIAAIWLQTTGALGEAFWGLYGIIIAGFFVGGVFVNKQYLQDLEKEVKAMNPLLQQEPDKYIESMEKALQGQRSRAMQAMLLTQIGKGYMAKGDYETAKNRLLTVPPKGLNTVMAQEYYIMLALTLFHLDKDEAARKLLVLKATDFERARQNPEFAHYYHILQVLAMVSEANRTGARKYLAEHSELEEREDCKKEMKFIHQKL</sequence>
<dbReference type="AlphaFoldDB" id="A0A1M6S2X5"/>